<dbReference type="InterPro" id="IPR050822">
    <property type="entry name" value="Cerebellin_Synaptic_Org"/>
</dbReference>
<keyword evidence="2" id="KW-0964">Secreted</keyword>
<evidence type="ECO:0000256" key="2">
    <source>
        <dbReference type="ARBA" id="ARBA00022525"/>
    </source>
</evidence>
<dbReference type="PANTHER" id="PTHR22923">
    <property type="entry name" value="CEREBELLIN-RELATED"/>
    <property type="match status" value="1"/>
</dbReference>
<dbReference type="InterPro" id="IPR008983">
    <property type="entry name" value="Tumour_necrosis_fac-like_dom"/>
</dbReference>
<dbReference type="SUPFAM" id="SSF49842">
    <property type="entry name" value="TNF-like"/>
    <property type="match status" value="1"/>
</dbReference>
<dbReference type="Gene3D" id="2.60.120.40">
    <property type="match status" value="1"/>
</dbReference>
<sequence length="341" mass="37887">MRMKSVVSLLVLLHCCLSGAQVHIDRDGVSVNEIQQVDYEDRESRGKDIQTDKQRAEAALTHSQQTCQPDIHTVLREMSTMMAEQRVELRHTKTELGAMEARLRDSESRLTDSESRLAASERQLTDSESRLTDSESRLTDSESRLAANERQLTDSESRLTASESQVEELSKMNEAQAVKLNSMETRSNITESHVEVLKRNSQDRKVAFSASLAAPGQGGNTGPFNTGITLVYRHIYSNIGNAYNPTTGIFTAPVRGLYLFRFYMYGEGDSSVPITTALHKNGHHVAVAHAHQATGGTNSSNGVSLLLEVGDVVYMYLWAGNKIYDSEYHHSTFSGHLLFTM</sequence>
<comment type="subcellular location">
    <subcellularLocation>
        <location evidence="1">Secreted</location>
    </subcellularLocation>
</comment>
<feature type="signal peptide" evidence="5">
    <location>
        <begin position="1"/>
        <end position="20"/>
    </location>
</feature>
<dbReference type="PRINTS" id="PR00007">
    <property type="entry name" value="COMPLEMNTC1Q"/>
</dbReference>
<organism evidence="7 8">
    <name type="scientific">Oncorhynchus kisutch</name>
    <name type="common">Coho salmon</name>
    <name type="synonym">Salmo kisutch</name>
    <dbReference type="NCBI Taxonomy" id="8019"/>
    <lineage>
        <taxon>Eukaryota</taxon>
        <taxon>Metazoa</taxon>
        <taxon>Chordata</taxon>
        <taxon>Craniata</taxon>
        <taxon>Vertebrata</taxon>
        <taxon>Euteleostomi</taxon>
        <taxon>Actinopterygii</taxon>
        <taxon>Neopterygii</taxon>
        <taxon>Teleostei</taxon>
        <taxon>Protacanthopterygii</taxon>
        <taxon>Salmoniformes</taxon>
        <taxon>Salmonidae</taxon>
        <taxon>Salmoninae</taxon>
        <taxon>Oncorhynchus</taxon>
    </lineage>
</organism>
<feature type="region of interest" description="Disordered" evidence="4">
    <location>
        <begin position="104"/>
        <end position="160"/>
    </location>
</feature>
<dbReference type="GeneTree" id="ENSGT00950000183116"/>
<dbReference type="PROSITE" id="PS50871">
    <property type="entry name" value="C1Q"/>
    <property type="match status" value="1"/>
</dbReference>
<dbReference type="AlphaFoldDB" id="A0A8C7I208"/>
<dbReference type="GO" id="GO:0005576">
    <property type="term" value="C:extracellular region"/>
    <property type="evidence" value="ECO:0007669"/>
    <property type="project" value="UniProtKB-SubCell"/>
</dbReference>
<dbReference type="Gene3D" id="1.20.5.340">
    <property type="match status" value="1"/>
</dbReference>
<accession>A0A8C7I208</accession>
<reference evidence="7" key="2">
    <citation type="submission" date="2025-09" db="UniProtKB">
        <authorList>
            <consortium name="Ensembl"/>
        </authorList>
    </citation>
    <scope>IDENTIFICATION</scope>
</reference>
<reference evidence="7" key="1">
    <citation type="submission" date="2025-08" db="UniProtKB">
        <authorList>
            <consortium name="Ensembl"/>
        </authorList>
    </citation>
    <scope>IDENTIFICATION</scope>
</reference>
<keyword evidence="3 5" id="KW-0732">Signal</keyword>
<name>A0A8C7I208_ONCKI</name>
<proteinExistence type="predicted"/>
<evidence type="ECO:0000259" key="6">
    <source>
        <dbReference type="PROSITE" id="PS50871"/>
    </source>
</evidence>
<evidence type="ECO:0000313" key="7">
    <source>
        <dbReference type="Ensembl" id="ENSOKIP00005066782.1"/>
    </source>
</evidence>
<keyword evidence="8" id="KW-1185">Reference proteome</keyword>
<dbReference type="InterPro" id="IPR001073">
    <property type="entry name" value="C1q_dom"/>
</dbReference>
<evidence type="ECO:0000256" key="4">
    <source>
        <dbReference type="SAM" id="MobiDB-lite"/>
    </source>
</evidence>
<evidence type="ECO:0000256" key="3">
    <source>
        <dbReference type="ARBA" id="ARBA00022729"/>
    </source>
</evidence>
<evidence type="ECO:0000256" key="5">
    <source>
        <dbReference type="SAM" id="SignalP"/>
    </source>
</evidence>
<evidence type="ECO:0000256" key="1">
    <source>
        <dbReference type="ARBA" id="ARBA00004613"/>
    </source>
</evidence>
<dbReference type="SUPFAM" id="SSF57997">
    <property type="entry name" value="Tropomyosin"/>
    <property type="match status" value="1"/>
</dbReference>
<dbReference type="Proteomes" id="UP000694557">
    <property type="component" value="Unassembled WGS sequence"/>
</dbReference>
<feature type="domain" description="C1q" evidence="6">
    <location>
        <begin position="201"/>
        <end position="341"/>
    </location>
</feature>
<evidence type="ECO:0000313" key="8">
    <source>
        <dbReference type="Proteomes" id="UP000694557"/>
    </source>
</evidence>
<dbReference type="PANTHER" id="PTHR22923:SF102">
    <property type="entry name" value="CEREBELLIN 13-RELATED"/>
    <property type="match status" value="1"/>
</dbReference>
<protein>
    <submittedName>
        <fullName evidence="7">Uncharacterized LOC116358550</fullName>
    </submittedName>
</protein>
<dbReference type="SMART" id="SM00110">
    <property type="entry name" value="C1Q"/>
    <property type="match status" value="1"/>
</dbReference>
<gene>
    <name evidence="7" type="primary">LOC116358562</name>
</gene>
<feature type="chain" id="PRO_5034250489" evidence="5">
    <location>
        <begin position="21"/>
        <end position="341"/>
    </location>
</feature>
<feature type="compositionally biased region" description="Basic and acidic residues" evidence="4">
    <location>
        <begin position="123"/>
        <end position="143"/>
    </location>
</feature>
<feature type="compositionally biased region" description="Basic and acidic residues" evidence="4">
    <location>
        <begin position="104"/>
        <end position="115"/>
    </location>
</feature>
<dbReference type="Pfam" id="PF00386">
    <property type="entry name" value="C1q"/>
    <property type="match status" value="1"/>
</dbReference>
<dbReference type="Ensembl" id="ENSOKIT00005071033.1">
    <property type="protein sequence ID" value="ENSOKIP00005066782.1"/>
    <property type="gene ID" value="ENSOKIG00005028724.1"/>
</dbReference>